<dbReference type="Proteomes" id="UP000583752">
    <property type="component" value="Unassembled WGS sequence"/>
</dbReference>
<comment type="catalytic activity">
    <reaction evidence="1">
        <text>Hydrolysis of alkylated DNA, releasing 3-methyladenine, 3-methylguanine, 7-methylguanine and 7-methyladenine.</text>
        <dbReference type="EC" id="3.2.2.21"/>
    </reaction>
</comment>
<dbReference type="InterPro" id="IPR010316">
    <property type="entry name" value="AlkA_N"/>
</dbReference>
<evidence type="ECO:0000259" key="5">
    <source>
        <dbReference type="SMART" id="SM00478"/>
    </source>
</evidence>
<dbReference type="PANTHER" id="PTHR43003">
    <property type="entry name" value="DNA-3-METHYLADENINE GLYCOSYLASE"/>
    <property type="match status" value="1"/>
</dbReference>
<evidence type="ECO:0000256" key="2">
    <source>
        <dbReference type="ARBA" id="ARBA00012000"/>
    </source>
</evidence>
<dbReference type="GO" id="GO:0006307">
    <property type="term" value="P:DNA alkylation repair"/>
    <property type="evidence" value="ECO:0007669"/>
    <property type="project" value="TreeGrafter"/>
</dbReference>
<evidence type="ECO:0000256" key="4">
    <source>
        <dbReference type="ARBA" id="ARBA00023204"/>
    </source>
</evidence>
<evidence type="ECO:0000256" key="1">
    <source>
        <dbReference type="ARBA" id="ARBA00000086"/>
    </source>
</evidence>
<dbReference type="CDD" id="cd00056">
    <property type="entry name" value="ENDO3c"/>
    <property type="match status" value="1"/>
</dbReference>
<dbReference type="EC" id="3.2.2.21" evidence="2"/>
<evidence type="ECO:0000259" key="6">
    <source>
        <dbReference type="SMART" id="SM01009"/>
    </source>
</evidence>
<dbReference type="PANTHER" id="PTHR43003:SF12">
    <property type="entry name" value="DNA-3-METHYLADENINE GLYCOSYLASE"/>
    <property type="match status" value="1"/>
</dbReference>
<dbReference type="GO" id="GO:0006285">
    <property type="term" value="P:base-excision repair, AP site formation"/>
    <property type="evidence" value="ECO:0007669"/>
    <property type="project" value="TreeGrafter"/>
</dbReference>
<sequence length="290" mass="31283">MQQISIALPDGYRSSDVLAFHGRDAEGVAEQVTATRIRKGVVLDGVPVALDIALAPAAARIGIEADAELTPRARSLLDDALLNILGLRIDPAPFLKTAENDPLMGGAVRRNAGLRIVQSATIFEALTWAIIGQQINLTFAIALRRTFILQAGRQHSSGLWCYPEADEVARLSVEDLTTRKFSRSKAETLLRLAQLVDAGSLSLERTADIEATSAALLAVKGIGPWTVNYALLRGYGYPDCSLHGDVAIRAALQRLLGEEAKPDMARTEALLANYKPHRTMAAAHLWATLT</sequence>
<evidence type="ECO:0000313" key="7">
    <source>
        <dbReference type="EMBL" id="NML63097.1"/>
    </source>
</evidence>
<evidence type="ECO:0000256" key="3">
    <source>
        <dbReference type="ARBA" id="ARBA00022763"/>
    </source>
</evidence>
<dbReference type="GO" id="GO:0005737">
    <property type="term" value="C:cytoplasm"/>
    <property type="evidence" value="ECO:0007669"/>
    <property type="project" value="TreeGrafter"/>
</dbReference>
<keyword evidence="3" id="KW-0227">DNA damage</keyword>
<comment type="caution">
    <text evidence="7">The sequence shown here is derived from an EMBL/GenBank/DDBJ whole genome shotgun (WGS) entry which is preliminary data.</text>
</comment>
<protein>
    <recommendedName>
        <fullName evidence="2">DNA-3-methyladenine glycosylase II</fullName>
        <ecNumber evidence="2">3.2.2.21</ecNumber>
    </recommendedName>
</protein>
<proteinExistence type="predicted"/>
<dbReference type="Gene3D" id="1.10.340.30">
    <property type="entry name" value="Hypothetical protein, domain 2"/>
    <property type="match status" value="1"/>
</dbReference>
<dbReference type="SMART" id="SM01009">
    <property type="entry name" value="AlkA_N"/>
    <property type="match status" value="1"/>
</dbReference>
<accession>A0A848HQ42</accession>
<dbReference type="EMBL" id="JABBGG010000013">
    <property type="protein sequence ID" value="NML63097.1"/>
    <property type="molecule type" value="Genomic_DNA"/>
</dbReference>
<dbReference type="Gene3D" id="1.10.1670.40">
    <property type="match status" value="1"/>
</dbReference>
<dbReference type="SMART" id="SM00478">
    <property type="entry name" value="ENDO3c"/>
    <property type="match status" value="1"/>
</dbReference>
<dbReference type="AlphaFoldDB" id="A0A848HQ42"/>
<feature type="domain" description="HhH-GPD" evidence="5">
    <location>
        <begin position="131"/>
        <end position="290"/>
    </location>
</feature>
<dbReference type="InterPro" id="IPR003265">
    <property type="entry name" value="HhH-GPD_domain"/>
</dbReference>
<dbReference type="SUPFAM" id="SSF48150">
    <property type="entry name" value="DNA-glycosylase"/>
    <property type="match status" value="1"/>
</dbReference>
<dbReference type="InterPro" id="IPR011257">
    <property type="entry name" value="DNA_glycosylase"/>
</dbReference>
<evidence type="ECO:0000313" key="8">
    <source>
        <dbReference type="Proteomes" id="UP000583752"/>
    </source>
</evidence>
<dbReference type="GO" id="GO:0032993">
    <property type="term" value="C:protein-DNA complex"/>
    <property type="evidence" value="ECO:0007669"/>
    <property type="project" value="TreeGrafter"/>
</dbReference>
<dbReference type="InterPro" id="IPR051912">
    <property type="entry name" value="Alkylbase_DNA_Glycosylase/TA"/>
</dbReference>
<dbReference type="RefSeq" id="WP_169468725.1">
    <property type="nucleotide sequence ID" value="NZ_JABBGG010000013.1"/>
</dbReference>
<dbReference type="GO" id="GO:0043916">
    <property type="term" value="F:DNA-7-methylguanine glycosylase activity"/>
    <property type="evidence" value="ECO:0007669"/>
    <property type="project" value="TreeGrafter"/>
</dbReference>
<feature type="domain" description="DNA-3-methyladenine glycosylase AlkA N-terminal" evidence="6">
    <location>
        <begin position="5"/>
        <end position="121"/>
    </location>
</feature>
<dbReference type="GO" id="GO:0008725">
    <property type="term" value="F:DNA-3-methyladenine glycosylase activity"/>
    <property type="evidence" value="ECO:0007669"/>
    <property type="project" value="TreeGrafter"/>
</dbReference>
<dbReference type="Pfam" id="PF00730">
    <property type="entry name" value="HhH-GPD"/>
    <property type="match status" value="1"/>
</dbReference>
<dbReference type="GO" id="GO:0032131">
    <property type="term" value="F:alkylated DNA binding"/>
    <property type="evidence" value="ECO:0007669"/>
    <property type="project" value="TreeGrafter"/>
</dbReference>
<gene>
    <name evidence="7" type="ORF">HHL21_18830</name>
</gene>
<name>A0A848HQ42_9BURK</name>
<reference evidence="7 8" key="1">
    <citation type="submission" date="2020-04" db="EMBL/GenBank/DDBJ databases">
        <title>Massilia sp. RP-1-19 isolated from soil.</title>
        <authorList>
            <person name="Dahal R.H."/>
        </authorList>
    </citation>
    <scope>NUCLEOTIDE SEQUENCE [LARGE SCALE GENOMIC DNA]</scope>
    <source>
        <strain evidence="7 8">RP-1-19</strain>
    </source>
</reference>
<keyword evidence="4" id="KW-0234">DNA repair</keyword>
<keyword evidence="8" id="KW-1185">Reference proteome</keyword>
<organism evidence="7 8">
    <name type="scientific">Massilia polaris</name>
    <dbReference type="NCBI Taxonomy" id="2728846"/>
    <lineage>
        <taxon>Bacteria</taxon>
        <taxon>Pseudomonadati</taxon>
        <taxon>Pseudomonadota</taxon>
        <taxon>Betaproteobacteria</taxon>
        <taxon>Burkholderiales</taxon>
        <taxon>Oxalobacteraceae</taxon>
        <taxon>Telluria group</taxon>
        <taxon>Massilia</taxon>
    </lineage>
</organism>